<name>A0A1J4KC72_9EUKA</name>
<feature type="compositionally biased region" description="Polar residues" evidence="1">
    <location>
        <begin position="94"/>
        <end position="104"/>
    </location>
</feature>
<evidence type="ECO:0000313" key="2">
    <source>
        <dbReference type="EMBL" id="OHT08528.1"/>
    </source>
</evidence>
<dbReference type="VEuPathDB" id="TrichDB:TRFO_22963"/>
<organism evidence="2 3">
    <name type="scientific">Tritrichomonas foetus</name>
    <dbReference type="NCBI Taxonomy" id="1144522"/>
    <lineage>
        <taxon>Eukaryota</taxon>
        <taxon>Metamonada</taxon>
        <taxon>Parabasalia</taxon>
        <taxon>Tritrichomonadida</taxon>
        <taxon>Tritrichomonadidae</taxon>
        <taxon>Tritrichomonas</taxon>
    </lineage>
</organism>
<feature type="region of interest" description="Disordered" evidence="1">
    <location>
        <begin position="82"/>
        <end position="104"/>
    </location>
</feature>
<dbReference type="RefSeq" id="XP_068361664.1">
    <property type="nucleotide sequence ID" value="XM_068502877.1"/>
</dbReference>
<dbReference type="AlphaFoldDB" id="A0A1J4KC72"/>
<accession>A0A1J4KC72</accession>
<comment type="caution">
    <text evidence="2">The sequence shown here is derived from an EMBL/GenBank/DDBJ whole genome shotgun (WGS) entry which is preliminary data.</text>
</comment>
<keyword evidence="3" id="KW-1185">Reference proteome</keyword>
<dbReference type="Proteomes" id="UP000179807">
    <property type="component" value="Unassembled WGS sequence"/>
</dbReference>
<sequence>MSYFQAIDNMKVSFEQHQGDAKAELIVKNNMSKSELSNILIINGFPSASFRYVSGKKVLSGETPLINIKDGDKIRVIVSQSKKQIQRNEPHHTPTPSIQPLPNITHENLTSINQQYNQLENQSFFQNDSNIGESKPKLNSISLNHLIDVVIDSLPLHEIYENKKDFINHPKEVYQLGSAINDNKALFGAVYEYLRSQFRAHHQFDPIDE</sequence>
<proteinExistence type="predicted"/>
<protein>
    <submittedName>
        <fullName evidence="2">Uncharacterized protein</fullName>
    </submittedName>
</protein>
<gene>
    <name evidence="2" type="ORF">TRFO_22963</name>
</gene>
<dbReference type="GeneID" id="94837581"/>
<evidence type="ECO:0000256" key="1">
    <source>
        <dbReference type="SAM" id="MobiDB-lite"/>
    </source>
</evidence>
<reference evidence="2" key="1">
    <citation type="submission" date="2016-10" db="EMBL/GenBank/DDBJ databases">
        <authorList>
            <person name="Benchimol M."/>
            <person name="Almeida L.G."/>
            <person name="Vasconcelos A.T."/>
            <person name="Perreira-Neves A."/>
            <person name="Rosa I.A."/>
            <person name="Tasca T."/>
            <person name="Bogo M.R."/>
            <person name="de Souza W."/>
        </authorList>
    </citation>
    <scope>NUCLEOTIDE SEQUENCE [LARGE SCALE GENOMIC DNA]</scope>
    <source>
        <strain evidence="2">K</strain>
    </source>
</reference>
<dbReference type="EMBL" id="MLAK01000665">
    <property type="protein sequence ID" value="OHT08528.1"/>
    <property type="molecule type" value="Genomic_DNA"/>
</dbReference>
<evidence type="ECO:0000313" key="3">
    <source>
        <dbReference type="Proteomes" id="UP000179807"/>
    </source>
</evidence>